<keyword evidence="1" id="KW-0472">Membrane</keyword>
<dbReference type="AlphaFoldDB" id="A0A059XWI7"/>
<dbReference type="eggNOG" id="ENOG5031YNN">
    <property type="taxonomic scope" value="Bacteria"/>
</dbReference>
<dbReference type="Proteomes" id="UP000027088">
    <property type="component" value="Chromosome"/>
</dbReference>
<evidence type="ECO:0000313" key="3">
    <source>
        <dbReference type="Proteomes" id="UP000027088"/>
    </source>
</evidence>
<dbReference type="NCBIfam" id="NF045844">
    <property type="entry name" value="BC85_0335_fam"/>
    <property type="match status" value="1"/>
</dbReference>
<protein>
    <submittedName>
        <fullName evidence="2">Uncharacterized protein</fullName>
    </submittedName>
</protein>
<dbReference type="KEGG" id="mcr:MCFN_02790"/>
<sequence length="230" mass="26940">MGILVPVWVKTLLIASFFIVAAFGVGVWFWSRWKVNQIKARYASEQEKINRQKLIEKRGDNWNKVPYELKDFWDSKTDDNDLENWINSVYLNDAQEVLVATESLEYETATLLTQTQANISTISANIKVNWWNKMVSEFPHYFKRELSLVEHSTLQDKKFNLILASNLHQSNISIYEYFYSKLTDNGMIIIRQDKVKKSDLKELASLLKTSQITHEISSIKSKFIYIVKNM</sequence>
<name>A0A059XWI7_9BACT</name>
<proteinExistence type="predicted"/>
<accession>A0A059XWI7</accession>
<keyword evidence="1" id="KW-0812">Transmembrane</keyword>
<keyword evidence="3" id="KW-1185">Reference proteome</keyword>
<keyword evidence="1" id="KW-1133">Transmembrane helix</keyword>
<evidence type="ECO:0000256" key="1">
    <source>
        <dbReference type="SAM" id="Phobius"/>
    </source>
</evidence>
<gene>
    <name evidence="2" type="ORF">MCFN_02790</name>
</gene>
<feature type="transmembrane region" description="Helical" evidence="1">
    <location>
        <begin position="12"/>
        <end position="31"/>
    </location>
</feature>
<organism evidence="2 3">
    <name type="scientific">Mycoplasmopsis californica</name>
    <dbReference type="NCBI Taxonomy" id="2113"/>
    <lineage>
        <taxon>Bacteria</taxon>
        <taxon>Bacillati</taxon>
        <taxon>Mycoplasmatota</taxon>
        <taxon>Mycoplasmoidales</taxon>
        <taxon>Metamycoplasmataceae</taxon>
        <taxon>Mycoplasmopsis</taxon>
    </lineage>
</organism>
<evidence type="ECO:0000313" key="2">
    <source>
        <dbReference type="EMBL" id="AIA29676.1"/>
    </source>
</evidence>
<reference evidence="2 3" key="1">
    <citation type="journal article" date="2014" name="Genome Announc.">
        <title>Complete Genome Sequence of the Bovine Mastitis Pathogen Mycoplasma californicum Strain ST-6T (ATCC 33461T).</title>
        <authorList>
            <person name="Calcutt M.J."/>
            <person name="Foecking M.F."/>
            <person name="Fox L.K."/>
        </authorList>
    </citation>
    <scope>NUCLEOTIDE SEQUENCE [LARGE SCALE GENOMIC DNA]</scope>
    <source>
        <strain evidence="2 3">ST-6</strain>
    </source>
</reference>
<dbReference type="EMBL" id="CP007521">
    <property type="protein sequence ID" value="AIA29676.1"/>
    <property type="molecule type" value="Genomic_DNA"/>
</dbReference>
<dbReference type="RefSeq" id="WP_038562095.1">
    <property type="nucleotide sequence ID" value="NZ_CP007521.1"/>
</dbReference>